<gene>
    <name evidence="2" type="ORF">SMAR0320_LOCUS11347</name>
</gene>
<evidence type="ECO:0000256" key="1">
    <source>
        <dbReference type="SAM" id="MobiDB-lite"/>
    </source>
</evidence>
<sequence>MRKFKPAPKQASANRIRERYLHQLGLQRGAASSSSSQQQHWDDHHNNNHVVVISGLPSLPEDRATNDNVLESHDFSHADGSYISCYGDEGSCSGGNKQPSAAIAIGPPQHLYQPYPPQGDSSHCSRSTLSTSPHTNNTHHLGHMADENMTSMALACPHSLLKSNGSHVNNSGTTNNTTTNNSNSSSALPFSLSWGTSQLSRSAAVLLDEAGGSSPSSSAPLRPNNDHDSVSSAATATTAESSFTATMVSRDWGASGGATNNIVAIPHHPPSGTASVSSMGDSVTSAPGVFFQPRGGGPSSNYASTGPAHCVATSSLASALNRFNIDSDCEASVASNSIIDDPTMMMDDCHIDDSASCASHMSGGSSISIASTTTNNTKSRTATKKKKIGKNQRLLDRASAHERMMQMRNDRSQKLRATMVLSQRASHCSFGGLPMPHQLGSSATVASSPARSCSSSVVSQASSIPLMHVDHQATPMSTPVAAMCSIGDPNNNMVMMMQGSPYLSPVLPKRPSFGGSDLGRTPTASNCSQQHTKTTLPAGVHYLQGANCGPLNYHPQLVSKIYMPPPPNVMALSPPPAASSLPSWSNTDRRDDSQSNSSQVSEMETNLANVVSSMQHSTQQEHAVPPSPPSIVKRSAESVEDDVMEVAVTLSMLGGGRTTPSNGGGGMIPRVR</sequence>
<protein>
    <submittedName>
        <fullName evidence="2">Uncharacterized protein</fullName>
    </submittedName>
</protein>
<proteinExistence type="predicted"/>
<dbReference type="EMBL" id="HBGZ01015863">
    <property type="protein sequence ID" value="CAD9603974.1"/>
    <property type="molecule type" value="Transcribed_RNA"/>
</dbReference>
<feature type="compositionally biased region" description="Basic residues" evidence="1">
    <location>
        <begin position="381"/>
        <end position="390"/>
    </location>
</feature>
<feature type="compositionally biased region" description="Low complexity" evidence="1">
    <location>
        <begin position="121"/>
        <end position="132"/>
    </location>
</feature>
<feature type="compositionally biased region" description="Polar residues" evidence="1">
    <location>
        <begin position="602"/>
        <end position="621"/>
    </location>
</feature>
<organism evidence="2">
    <name type="scientific">Skeletonema marinoi</name>
    <dbReference type="NCBI Taxonomy" id="267567"/>
    <lineage>
        <taxon>Eukaryota</taxon>
        <taxon>Sar</taxon>
        <taxon>Stramenopiles</taxon>
        <taxon>Ochrophyta</taxon>
        <taxon>Bacillariophyta</taxon>
        <taxon>Coscinodiscophyceae</taxon>
        <taxon>Thalassiosirophycidae</taxon>
        <taxon>Thalassiosirales</taxon>
        <taxon>Skeletonemataceae</taxon>
        <taxon>Skeletonema</taxon>
        <taxon>Skeletonema marinoi-dohrnii complex</taxon>
    </lineage>
</organism>
<accession>A0A7S2LEM4</accession>
<feature type="region of interest" description="Disordered" evidence="1">
    <location>
        <begin position="209"/>
        <end position="239"/>
    </location>
</feature>
<feature type="compositionally biased region" description="Low complexity" evidence="1">
    <location>
        <begin position="366"/>
        <end position="380"/>
    </location>
</feature>
<feature type="compositionally biased region" description="Low complexity" evidence="1">
    <location>
        <begin position="210"/>
        <end position="220"/>
    </location>
</feature>
<feature type="region of interest" description="Disordered" evidence="1">
    <location>
        <begin position="366"/>
        <end position="391"/>
    </location>
</feature>
<feature type="compositionally biased region" description="Low complexity" evidence="1">
    <location>
        <begin position="165"/>
        <end position="186"/>
    </location>
</feature>
<evidence type="ECO:0000313" key="2">
    <source>
        <dbReference type="EMBL" id="CAD9603974.1"/>
    </source>
</evidence>
<dbReference type="AlphaFoldDB" id="A0A7S2LEM4"/>
<reference evidence="2" key="1">
    <citation type="submission" date="2021-01" db="EMBL/GenBank/DDBJ databases">
        <authorList>
            <person name="Corre E."/>
            <person name="Pelletier E."/>
            <person name="Niang G."/>
            <person name="Scheremetjew M."/>
            <person name="Finn R."/>
            <person name="Kale V."/>
            <person name="Holt S."/>
            <person name="Cochrane G."/>
            <person name="Meng A."/>
            <person name="Brown T."/>
            <person name="Cohen L."/>
        </authorList>
    </citation>
    <scope>NUCLEOTIDE SEQUENCE</scope>
    <source>
        <strain evidence="2">SM1012Den-03</strain>
    </source>
</reference>
<feature type="region of interest" description="Disordered" evidence="1">
    <location>
        <begin position="107"/>
        <end position="142"/>
    </location>
</feature>
<feature type="region of interest" description="Disordered" evidence="1">
    <location>
        <begin position="165"/>
        <end position="188"/>
    </location>
</feature>
<name>A0A7S2LEM4_9STRA</name>
<feature type="compositionally biased region" description="Low complexity" evidence="1">
    <location>
        <begin position="230"/>
        <end position="239"/>
    </location>
</feature>
<feature type="region of interest" description="Disordered" evidence="1">
    <location>
        <begin position="572"/>
        <end position="638"/>
    </location>
</feature>